<keyword evidence="1" id="KW-0812">Transmembrane</keyword>
<evidence type="ECO:0000256" key="1">
    <source>
        <dbReference type="SAM" id="Phobius"/>
    </source>
</evidence>
<feature type="transmembrane region" description="Helical" evidence="1">
    <location>
        <begin position="47"/>
        <end position="67"/>
    </location>
</feature>
<feature type="transmembrane region" description="Helical" evidence="1">
    <location>
        <begin position="18"/>
        <end position="35"/>
    </location>
</feature>
<evidence type="ECO:0000313" key="2">
    <source>
        <dbReference type="EMBL" id="AHH06438.1"/>
    </source>
</evidence>
<proteinExistence type="predicted"/>
<name>W5SII5_9SPIR</name>
<dbReference type="PATRIC" id="fig|1293575.3.peg.378"/>
<keyword evidence="1" id="KW-1133">Transmembrane helix</keyword>
<protein>
    <submittedName>
        <fullName evidence="2">Uncharacterized protein</fullName>
    </submittedName>
</protein>
<feature type="transmembrane region" description="Helical" evidence="1">
    <location>
        <begin position="308"/>
        <end position="324"/>
    </location>
</feature>
<dbReference type="AlphaFoldDB" id="W5SII5"/>
<evidence type="ECO:0000313" key="3">
    <source>
        <dbReference type="Proteomes" id="UP000019337"/>
    </source>
</evidence>
<gene>
    <name evidence="2" type="ORF">BCD_0372</name>
</gene>
<feature type="transmembrane region" description="Helical" evidence="1">
    <location>
        <begin position="110"/>
        <end position="131"/>
    </location>
</feature>
<feature type="transmembrane region" description="Helical" evidence="1">
    <location>
        <begin position="79"/>
        <end position="98"/>
    </location>
</feature>
<dbReference type="HOGENOM" id="CLU_072006_0_0_12"/>
<accession>W5SII5</accession>
<sequence>MNLWAILRNLFLLHMRNFLFLLLNYQSFAFVSLSFKLNNKHVTMDCLLIFYLFSIMILYVHLILKWNFIIRDFLMVDRILFIFNILFFCFFLYFIYFLQIFNFSSFLNFIILHRYFILYFIVFVFVFNIVYSKFLYSRLYFILNGIENTYTFLRLKMIRKTLKSVFDISMLLKITLIKQDKKAFDDIYLYLKDTKMSNKTIIELYAICVSFREQEKACSLIMNHVENRNKWVRYCVSLHAIFDEDYEKLNNEINFLKKSFLKGDLIFTIYFYYLLKKSKLERHLVEEKRLEIRNKYLKRKDRLNIKHTKLLGSNLFFVVFYYIYDISKKDIFY</sequence>
<reference evidence="2" key="1">
    <citation type="submission" date="2013-02" db="EMBL/GenBank/DDBJ databases">
        <title>Comparative genomics of Borrelia species.</title>
        <authorList>
            <person name="Schwan T.G."/>
            <person name="Raffel S.J."/>
            <person name="Porcella S.F."/>
        </authorList>
    </citation>
    <scope>NUCLEOTIDE SEQUENCE [LARGE SCALE GENOMIC DNA]</scope>
    <source>
        <strain evidence="2">DOU</strain>
    </source>
</reference>
<organism evidence="2 3">
    <name type="scientific">Borrelia crocidurae DOU</name>
    <dbReference type="NCBI Taxonomy" id="1293575"/>
    <lineage>
        <taxon>Bacteria</taxon>
        <taxon>Pseudomonadati</taxon>
        <taxon>Spirochaetota</taxon>
        <taxon>Spirochaetia</taxon>
        <taxon>Spirochaetales</taxon>
        <taxon>Borreliaceae</taxon>
        <taxon>Borrelia</taxon>
    </lineage>
</organism>
<keyword evidence="1" id="KW-0472">Membrane</keyword>
<keyword evidence="3" id="KW-1185">Reference proteome</keyword>
<dbReference type="EMBL" id="CP004267">
    <property type="protein sequence ID" value="AHH06438.1"/>
    <property type="molecule type" value="Genomic_DNA"/>
</dbReference>
<dbReference type="Proteomes" id="UP000019337">
    <property type="component" value="Chromosome"/>
</dbReference>